<proteinExistence type="predicted"/>
<gene>
    <name evidence="1" type="ORF">MPP7335_00625</name>
</gene>
<dbReference type="InterPro" id="IPR022536">
    <property type="entry name" value="EspC"/>
</dbReference>
<evidence type="ECO:0000313" key="2">
    <source>
        <dbReference type="Proteomes" id="UP000252008"/>
    </source>
</evidence>
<reference evidence="1 2" key="1">
    <citation type="submission" date="2018-05" db="EMBL/GenBank/DDBJ databases">
        <authorList>
            <consortium name="IHU Genomes"/>
        </authorList>
    </citation>
    <scope>NUCLEOTIDE SEQUENCE [LARGE SCALE GENOMIC DNA]</scope>
    <source>
        <strain evidence="1 2">P7335</strain>
    </source>
</reference>
<dbReference type="GO" id="GO:0009306">
    <property type="term" value="P:protein secretion"/>
    <property type="evidence" value="ECO:0007669"/>
    <property type="project" value="InterPro"/>
</dbReference>
<keyword evidence="2" id="KW-1185">Reference proteome</keyword>
<dbReference type="RefSeq" id="WP_083146244.1">
    <property type="nucleotide sequence ID" value="NZ_MVID01000032.1"/>
</dbReference>
<organism evidence="1 2">
    <name type="scientific">Mycolicibacterium parafortuitum</name>
    <name type="common">Mycobacterium parafortuitum</name>
    <dbReference type="NCBI Taxonomy" id="39692"/>
    <lineage>
        <taxon>Bacteria</taxon>
        <taxon>Bacillati</taxon>
        <taxon>Actinomycetota</taxon>
        <taxon>Actinomycetes</taxon>
        <taxon>Mycobacteriales</taxon>
        <taxon>Mycobacteriaceae</taxon>
        <taxon>Mycolicibacterium</taxon>
    </lineage>
</organism>
<sequence length="107" mass="11265">MTNPERNLNVLTCHLGHLAKQHRHAADQLTGANRAAAPAAASILHTHGLVCAATSAAMSSADDARNELGTRLFQKSTELSAKLTTAAANYENTDYLTGKQVGGQCHL</sequence>
<dbReference type="Pfam" id="PF10824">
    <property type="entry name" value="T7SS_ESX_EspC"/>
    <property type="match status" value="1"/>
</dbReference>
<dbReference type="AlphaFoldDB" id="A0A375YCP3"/>
<evidence type="ECO:0008006" key="3">
    <source>
        <dbReference type="Google" id="ProtNLM"/>
    </source>
</evidence>
<dbReference type="EMBL" id="UEGS01000001">
    <property type="protein sequence ID" value="SRX78892.1"/>
    <property type="molecule type" value="Genomic_DNA"/>
</dbReference>
<evidence type="ECO:0000313" key="1">
    <source>
        <dbReference type="EMBL" id="SRX78892.1"/>
    </source>
</evidence>
<name>A0A375YCP3_MYCPF</name>
<protein>
    <recommendedName>
        <fullName evidence="3">ESX-1 secretion-associated protein</fullName>
    </recommendedName>
</protein>
<dbReference type="STRING" id="39692.BST38_25360"/>
<accession>A0A375YCP3</accession>
<dbReference type="Proteomes" id="UP000252008">
    <property type="component" value="Unassembled WGS sequence"/>
</dbReference>